<accession>A0AAE0C9E2</accession>
<dbReference type="Proteomes" id="UP001190700">
    <property type="component" value="Unassembled WGS sequence"/>
</dbReference>
<organism evidence="2 3">
    <name type="scientific">Cymbomonas tetramitiformis</name>
    <dbReference type="NCBI Taxonomy" id="36881"/>
    <lineage>
        <taxon>Eukaryota</taxon>
        <taxon>Viridiplantae</taxon>
        <taxon>Chlorophyta</taxon>
        <taxon>Pyramimonadophyceae</taxon>
        <taxon>Pyramimonadales</taxon>
        <taxon>Pyramimonadaceae</taxon>
        <taxon>Cymbomonas</taxon>
    </lineage>
</organism>
<comment type="caution">
    <text evidence="2">The sequence shown here is derived from an EMBL/GenBank/DDBJ whole genome shotgun (WGS) entry which is preliminary data.</text>
</comment>
<feature type="region of interest" description="Disordered" evidence="1">
    <location>
        <begin position="1"/>
        <end position="39"/>
    </location>
</feature>
<proteinExistence type="predicted"/>
<evidence type="ECO:0000256" key="1">
    <source>
        <dbReference type="SAM" id="MobiDB-lite"/>
    </source>
</evidence>
<evidence type="ECO:0000313" key="2">
    <source>
        <dbReference type="EMBL" id="KAK3249795.1"/>
    </source>
</evidence>
<gene>
    <name evidence="2" type="ORF">CYMTET_40792</name>
</gene>
<dbReference type="EMBL" id="LGRX02027129">
    <property type="protein sequence ID" value="KAK3249795.1"/>
    <property type="molecule type" value="Genomic_DNA"/>
</dbReference>
<sequence length="109" mass="12408">MYGREDYVGWEGICQDRTDQSNQDPRRLGSRASPRSPYKKTWADPMWNYTSAYRARGAVDFVVERTQESKGAAGTKAEQVSRPVNKPFRIPKLSDTVRLTQLAVIIAEQ</sequence>
<reference evidence="2 3" key="1">
    <citation type="journal article" date="2015" name="Genome Biol. Evol.">
        <title>Comparative Genomics of a Bacterivorous Green Alga Reveals Evolutionary Causalities and Consequences of Phago-Mixotrophic Mode of Nutrition.</title>
        <authorList>
            <person name="Burns J.A."/>
            <person name="Paasch A."/>
            <person name="Narechania A."/>
            <person name="Kim E."/>
        </authorList>
    </citation>
    <scope>NUCLEOTIDE SEQUENCE [LARGE SCALE GENOMIC DNA]</scope>
    <source>
        <strain evidence="2 3">PLY_AMNH</strain>
    </source>
</reference>
<evidence type="ECO:0000313" key="3">
    <source>
        <dbReference type="Proteomes" id="UP001190700"/>
    </source>
</evidence>
<keyword evidence="3" id="KW-1185">Reference proteome</keyword>
<dbReference type="AlphaFoldDB" id="A0AAE0C9E2"/>
<name>A0AAE0C9E2_9CHLO</name>
<protein>
    <submittedName>
        <fullName evidence="2">Uncharacterized protein</fullName>
    </submittedName>
</protein>
<feature type="compositionally biased region" description="Basic and acidic residues" evidence="1">
    <location>
        <begin position="14"/>
        <end position="27"/>
    </location>
</feature>